<sequence>MTLETQDCKLLVIDLFANGLMDIGRRVSDIHMGNGYMNWFSTESLDFSYVNFEEINGKDLILLAKNCSHSLVSLKFTIVEAIDLAFFHMKPHLSGQNAAQVEKGMEGTNTQRRSGIFLRETWPWAIGMSFVIMSLQQSTCDVYKPTRLTGGNKCTPPIMDANKTNRLLETDNAKLWRCPNFEVIDATYGIGATRLQVIGQFCKKLCILKTCELVWHMGLIVVARGCVDLNCLHVRLTTITNEAMKCIGTHLKNLHDFHMIVGKTTTPLDNGARLMLTG</sequence>
<comment type="caution">
    <text evidence="1">The sequence shown here is derived from an EMBL/GenBank/DDBJ whole genome shotgun (WGS) entry which is preliminary data.</text>
</comment>
<dbReference type="STRING" id="35608.A0A2U1Q8F5"/>
<dbReference type="Proteomes" id="UP000245207">
    <property type="component" value="Unassembled WGS sequence"/>
</dbReference>
<organism evidence="1 2">
    <name type="scientific">Artemisia annua</name>
    <name type="common">Sweet wormwood</name>
    <dbReference type="NCBI Taxonomy" id="35608"/>
    <lineage>
        <taxon>Eukaryota</taxon>
        <taxon>Viridiplantae</taxon>
        <taxon>Streptophyta</taxon>
        <taxon>Embryophyta</taxon>
        <taxon>Tracheophyta</taxon>
        <taxon>Spermatophyta</taxon>
        <taxon>Magnoliopsida</taxon>
        <taxon>eudicotyledons</taxon>
        <taxon>Gunneridae</taxon>
        <taxon>Pentapetalae</taxon>
        <taxon>asterids</taxon>
        <taxon>campanulids</taxon>
        <taxon>Asterales</taxon>
        <taxon>Asteraceae</taxon>
        <taxon>Asteroideae</taxon>
        <taxon>Anthemideae</taxon>
        <taxon>Artemisiinae</taxon>
        <taxon>Artemisia</taxon>
    </lineage>
</organism>
<evidence type="ECO:0000313" key="1">
    <source>
        <dbReference type="EMBL" id="PWA94289.1"/>
    </source>
</evidence>
<keyword evidence="2" id="KW-1185">Reference proteome</keyword>
<dbReference type="InterPro" id="IPR032675">
    <property type="entry name" value="LRR_dom_sf"/>
</dbReference>
<reference evidence="1 2" key="1">
    <citation type="journal article" date="2018" name="Mol. Plant">
        <title>The genome of Artemisia annua provides insight into the evolution of Asteraceae family and artemisinin biosynthesis.</title>
        <authorList>
            <person name="Shen Q."/>
            <person name="Zhang L."/>
            <person name="Liao Z."/>
            <person name="Wang S."/>
            <person name="Yan T."/>
            <person name="Shi P."/>
            <person name="Liu M."/>
            <person name="Fu X."/>
            <person name="Pan Q."/>
            <person name="Wang Y."/>
            <person name="Lv Z."/>
            <person name="Lu X."/>
            <person name="Zhang F."/>
            <person name="Jiang W."/>
            <person name="Ma Y."/>
            <person name="Chen M."/>
            <person name="Hao X."/>
            <person name="Li L."/>
            <person name="Tang Y."/>
            <person name="Lv G."/>
            <person name="Zhou Y."/>
            <person name="Sun X."/>
            <person name="Brodelius P.E."/>
            <person name="Rose J.K.C."/>
            <person name="Tang K."/>
        </authorList>
    </citation>
    <scope>NUCLEOTIDE SEQUENCE [LARGE SCALE GENOMIC DNA]</scope>
    <source>
        <strain evidence="2">cv. Huhao1</strain>
        <tissue evidence="1">Leaf</tissue>
    </source>
</reference>
<dbReference type="EMBL" id="PKPP01000323">
    <property type="protein sequence ID" value="PWA94289.1"/>
    <property type="molecule type" value="Genomic_DNA"/>
</dbReference>
<protein>
    <submittedName>
        <fullName evidence="1">Leucine-rich repeat, cysteine-containing subtype</fullName>
    </submittedName>
</protein>
<dbReference type="Gene3D" id="3.80.10.10">
    <property type="entry name" value="Ribonuclease Inhibitor"/>
    <property type="match status" value="1"/>
</dbReference>
<dbReference type="OrthoDB" id="550575at2759"/>
<dbReference type="AlphaFoldDB" id="A0A2U1Q8F5"/>
<name>A0A2U1Q8F5_ARTAN</name>
<evidence type="ECO:0000313" key="2">
    <source>
        <dbReference type="Proteomes" id="UP000245207"/>
    </source>
</evidence>
<accession>A0A2U1Q8F5</accession>
<proteinExistence type="predicted"/>
<gene>
    <name evidence="1" type="ORF">CTI12_AA052200</name>
</gene>